<evidence type="ECO:0000313" key="1">
    <source>
        <dbReference type="EMBL" id="GGB75925.1"/>
    </source>
</evidence>
<organism evidence="1 2">
    <name type="scientific">Flavobacterium suaedae</name>
    <dbReference type="NCBI Taxonomy" id="1767027"/>
    <lineage>
        <taxon>Bacteria</taxon>
        <taxon>Pseudomonadati</taxon>
        <taxon>Bacteroidota</taxon>
        <taxon>Flavobacteriia</taxon>
        <taxon>Flavobacteriales</taxon>
        <taxon>Flavobacteriaceae</taxon>
        <taxon>Flavobacterium</taxon>
    </lineage>
</organism>
<dbReference type="Proteomes" id="UP000615760">
    <property type="component" value="Unassembled WGS sequence"/>
</dbReference>
<dbReference type="EMBL" id="BMJE01000003">
    <property type="protein sequence ID" value="GGB75925.1"/>
    <property type="molecule type" value="Genomic_DNA"/>
</dbReference>
<dbReference type="RefSeq" id="WP_188620624.1">
    <property type="nucleotide sequence ID" value="NZ_BMJE01000003.1"/>
</dbReference>
<comment type="caution">
    <text evidence="1">The sequence shown here is derived from an EMBL/GenBank/DDBJ whole genome shotgun (WGS) entry which is preliminary data.</text>
</comment>
<sequence>MEQVDFKKMLKDMLGVAKTEFSDYWKEVKPYAEKELKSFLDNVKLIAKLKLKNTINEEQAKLHMNLQINSMRMVFLTIEGLGLLAVQSAINSMIDIARNTVNTAIGWTIL</sequence>
<keyword evidence="2" id="KW-1185">Reference proteome</keyword>
<name>A0ABQ1JVI6_9FLAO</name>
<proteinExistence type="predicted"/>
<evidence type="ECO:0000313" key="2">
    <source>
        <dbReference type="Proteomes" id="UP000615760"/>
    </source>
</evidence>
<gene>
    <name evidence="1" type="ORF">GCM10007424_14870</name>
</gene>
<reference evidence="2" key="1">
    <citation type="journal article" date="2019" name="Int. J. Syst. Evol. Microbiol.">
        <title>The Global Catalogue of Microorganisms (GCM) 10K type strain sequencing project: providing services to taxonomists for standard genome sequencing and annotation.</title>
        <authorList>
            <consortium name="The Broad Institute Genomics Platform"/>
            <consortium name="The Broad Institute Genome Sequencing Center for Infectious Disease"/>
            <person name="Wu L."/>
            <person name="Ma J."/>
        </authorList>
    </citation>
    <scope>NUCLEOTIDE SEQUENCE [LARGE SCALE GENOMIC DNA]</scope>
    <source>
        <strain evidence="2">CGMCC 1.15461</strain>
    </source>
</reference>
<protein>
    <submittedName>
        <fullName evidence="1">Uncharacterized protein</fullName>
    </submittedName>
</protein>
<accession>A0ABQ1JVI6</accession>